<dbReference type="Gene3D" id="1.10.530.40">
    <property type="match status" value="1"/>
</dbReference>
<comment type="caution">
    <text evidence="4">The sequence shown here is derived from an EMBL/GenBank/DDBJ whole genome shotgun (WGS) entry which is preliminary data.</text>
</comment>
<dbReference type="GO" id="GO:0042742">
    <property type="term" value="P:defense response to bacterium"/>
    <property type="evidence" value="ECO:0007669"/>
    <property type="project" value="UniProtKB-KW"/>
</dbReference>
<dbReference type="GO" id="GO:0016998">
    <property type="term" value="P:cell wall macromolecule catabolic process"/>
    <property type="evidence" value="ECO:0007669"/>
    <property type="project" value="InterPro"/>
</dbReference>
<keyword evidence="3" id="KW-0326">Glycosidase</keyword>
<dbReference type="InterPro" id="IPR023346">
    <property type="entry name" value="Lysozyme-like_dom_sf"/>
</dbReference>
<comment type="similarity">
    <text evidence="3">Belongs to the glycosyl hydrolase 24 family.</text>
</comment>
<dbReference type="RefSeq" id="WP_126980154.1">
    <property type="nucleotide sequence ID" value="NZ_PQSP01000004.1"/>
</dbReference>
<accession>A0A433SD59</accession>
<dbReference type="GO" id="GO:0003796">
    <property type="term" value="F:lysozyme activity"/>
    <property type="evidence" value="ECO:0007669"/>
    <property type="project" value="UniProtKB-EC"/>
</dbReference>
<proteinExistence type="inferred from homology"/>
<dbReference type="OrthoDB" id="5327667at2"/>
<comment type="catalytic activity">
    <reaction evidence="3">
        <text>Hydrolysis of (1-&gt;4)-beta-linkages between N-acetylmuramic acid and N-acetyl-D-glucosamine residues in a peptidoglycan and between N-acetyl-D-glucosamine residues in chitodextrins.</text>
        <dbReference type="EC" id="3.2.1.17"/>
    </reaction>
</comment>
<dbReference type="InterPro" id="IPR023347">
    <property type="entry name" value="Lysozyme_dom_sf"/>
</dbReference>
<evidence type="ECO:0000256" key="1">
    <source>
        <dbReference type="ARBA" id="ARBA00022529"/>
    </source>
</evidence>
<dbReference type="Proteomes" id="UP000286947">
    <property type="component" value="Unassembled WGS sequence"/>
</dbReference>
<keyword evidence="2 3" id="KW-0081">Bacteriolytic enzyme</keyword>
<dbReference type="GO" id="GO:0009253">
    <property type="term" value="P:peptidoglycan catabolic process"/>
    <property type="evidence" value="ECO:0007669"/>
    <property type="project" value="InterPro"/>
</dbReference>
<dbReference type="AlphaFoldDB" id="A0A433SD59"/>
<sequence>MAIGVPAAGVGSSLMISIQDDVIRVGACKALLMYNRANGKVLNGLTTRRHFEYQRCISELG</sequence>
<keyword evidence="3" id="KW-0378">Hydrolase</keyword>
<evidence type="ECO:0000313" key="5">
    <source>
        <dbReference type="Proteomes" id="UP000286947"/>
    </source>
</evidence>
<reference evidence="4 5" key="1">
    <citation type="submission" date="2018-01" db="EMBL/GenBank/DDBJ databases">
        <title>Saezia sanguinis gen. nov., sp. nov., in the order Burkholderiales isolated from human blood.</title>
        <authorList>
            <person name="Medina-Pascual M.J."/>
            <person name="Valdezate S."/>
            <person name="Monzon S."/>
            <person name="Cuesta I."/>
            <person name="Carrasco G."/>
            <person name="Villalon P."/>
            <person name="Saez-Nieto J.A."/>
        </authorList>
    </citation>
    <scope>NUCLEOTIDE SEQUENCE [LARGE SCALE GENOMIC DNA]</scope>
    <source>
        <strain evidence="4 5">CNM695-12</strain>
    </source>
</reference>
<organism evidence="4 5">
    <name type="scientific">Saezia sanguinis</name>
    <dbReference type="NCBI Taxonomy" id="1965230"/>
    <lineage>
        <taxon>Bacteria</taxon>
        <taxon>Pseudomonadati</taxon>
        <taxon>Pseudomonadota</taxon>
        <taxon>Betaproteobacteria</taxon>
        <taxon>Burkholderiales</taxon>
        <taxon>Saeziaceae</taxon>
        <taxon>Saezia</taxon>
    </lineage>
</organism>
<keyword evidence="1 3" id="KW-0929">Antimicrobial</keyword>
<dbReference type="Pfam" id="PF00959">
    <property type="entry name" value="Phage_lysozyme"/>
    <property type="match status" value="1"/>
</dbReference>
<dbReference type="EC" id="3.2.1.17" evidence="3"/>
<dbReference type="SUPFAM" id="SSF53955">
    <property type="entry name" value="Lysozyme-like"/>
    <property type="match status" value="1"/>
</dbReference>
<evidence type="ECO:0000313" key="4">
    <source>
        <dbReference type="EMBL" id="RUS66682.1"/>
    </source>
</evidence>
<dbReference type="EMBL" id="PQSP01000004">
    <property type="protein sequence ID" value="RUS66682.1"/>
    <property type="molecule type" value="Genomic_DNA"/>
</dbReference>
<dbReference type="InterPro" id="IPR002196">
    <property type="entry name" value="Glyco_hydro_24"/>
</dbReference>
<gene>
    <name evidence="4" type="ORF">CUZ56_01963</name>
</gene>
<evidence type="ECO:0000256" key="3">
    <source>
        <dbReference type="RuleBase" id="RU003788"/>
    </source>
</evidence>
<dbReference type="GO" id="GO:0031640">
    <property type="term" value="P:killing of cells of another organism"/>
    <property type="evidence" value="ECO:0007669"/>
    <property type="project" value="UniProtKB-KW"/>
</dbReference>
<name>A0A433SD59_9BURK</name>
<evidence type="ECO:0000256" key="2">
    <source>
        <dbReference type="ARBA" id="ARBA00022638"/>
    </source>
</evidence>
<protein>
    <recommendedName>
        <fullName evidence="3">Lysozyme</fullName>
        <ecNumber evidence="3">3.2.1.17</ecNumber>
    </recommendedName>
</protein>
<keyword evidence="5" id="KW-1185">Reference proteome</keyword>